<reference evidence="2" key="1">
    <citation type="journal article" date="2018" name="Nat. Microbiol.">
        <title>Leveraging single-cell genomics to expand the fungal tree of life.</title>
        <authorList>
            <person name="Ahrendt S.R."/>
            <person name="Quandt C.A."/>
            <person name="Ciobanu D."/>
            <person name="Clum A."/>
            <person name="Salamov A."/>
            <person name="Andreopoulos B."/>
            <person name="Cheng J.F."/>
            <person name="Woyke T."/>
            <person name="Pelin A."/>
            <person name="Henrissat B."/>
            <person name="Reynolds N.K."/>
            <person name="Benny G.L."/>
            <person name="Smith M.E."/>
            <person name="James T.Y."/>
            <person name="Grigoriev I.V."/>
        </authorList>
    </citation>
    <scope>NUCLEOTIDE SEQUENCE [LARGE SCALE GENOMIC DNA]</scope>
    <source>
        <strain evidence="2">Benny S71-1</strain>
    </source>
</reference>
<dbReference type="InterPro" id="IPR036188">
    <property type="entry name" value="FAD/NAD-bd_sf"/>
</dbReference>
<protein>
    <recommendedName>
        <fullName evidence="3">Amine oxidase domain-containing protein</fullName>
    </recommendedName>
</protein>
<name>A0A4V1J199_9FUNG</name>
<dbReference type="EMBL" id="KZ990306">
    <property type="protein sequence ID" value="RKP24319.1"/>
    <property type="molecule type" value="Genomic_DNA"/>
</dbReference>
<gene>
    <name evidence="1" type="ORF">SYNPS1DRAFT_29913</name>
</gene>
<keyword evidence="2" id="KW-1185">Reference proteome</keyword>
<evidence type="ECO:0000313" key="1">
    <source>
        <dbReference type="EMBL" id="RKP24319.1"/>
    </source>
</evidence>
<feature type="non-terminal residue" evidence="1">
    <location>
        <position position="1"/>
    </location>
</feature>
<dbReference type="SUPFAM" id="SSF51905">
    <property type="entry name" value="FAD/NAD(P)-binding domain"/>
    <property type="match status" value="1"/>
</dbReference>
<accession>A0A4V1J199</accession>
<proteinExistence type="predicted"/>
<evidence type="ECO:0000313" key="2">
    <source>
        <dbReference type="Proteomes" id="UP000278143"/>
    </source>
</evidence>
<dbReference type="OrthoDB" id="5977668at2759"/>
<evidence type="ECO:0008006" key="3">
    <source>
        <dbReference type="Google" id="ProtNLM"/>
    </source>
</evidence>
<dbReference type="AlphaFoldDB" id="A0A4V1J199"/>
<sequence length="243" mass="27566">VTESQGRTGIYDHVILACHADQALRILGNTATEAERAELKNFCFSRNRAVLHCDQELMPKRVKAWSSWNYLSMNTGEQDRVMSLTYWMNRLQNIDPAKHGQIFVTVNPPFEPRKETVFGEWDYDHPVYTANSVAAQQRLRELPYDRISFCGAWAGYGFHEDGFRSGMKAAEALGAQSPFGLHDAEYDNYWASSILWTVLGWLWLLFDVLLRIIPSTLMCLVGLGGRQPCAQRAASPSADKKED</sequence>
<organism evidence="1 2">
    <name type="scientific">Syncephalis pseudoplumigaleata</name>
    <dbReference type="NCBI Taxonomy" id="1712513"/>
    <lineage>
        <taxon>Eukaryota</taxon>
        <taxon>Fungi</taxon>
        <taxon>Fungi incertae sedis</taxon>
        <taxon>Zoopagomycota</taxon>
        <taxon>Zoopagomycotina</taxon>
        <taxon>Zoopagomycetes</taxon>
        <taxon>Zoopagales</taxon>
        <taxon>Piptocephalidaceae</taxon>
        <taxon>Syncephalis</taxon>
    </lineage>
</organism>
<dbReference type="Proteomes" id="UP000278143">
    <property type="component" value="Unassembled WGS sequence"/>
</dbReference>